<reference evidence="2" key="1">
    <citation type="journal article" date="2019" name="Int. J. Syst. Evol. Microbiol.">
        <title>The Global Catalogue of Microorganisms (GCM) 10K type strain sequencing project: providing services to taxonomists for standard genome sequencing and annotation.</title>
        <authorList>
            <consortium name="The Broad Institute Genomics Platform"/>
            <consortium name="The Broad Institute Genome Sequencing Center for Infectious Disease"/>
            <person name="Wu L."/>
            <person name="Ma J."/>
        </authorList>
    </citation>
    <scope>NUCLEOTIDE SEQUENCE [LARGE SCALE GENOMIC DNA]</scope>
    <source>
        <strain evidence="2">CCM 8950</strain>
    </source>
</reference>
<keyword evidence="2" id="KW-1185">Reference proteome</keyword>
<dbReference type="Gene3D" id="1.10.150.240">
    <property type="entry name" value="Putative phosphatase, domain 2"/>
    <property type="match status" value="1"/>
</dbReference>
<dbReference type="Gene3D" id="3.40.50.1000">
    <property type="entry name" value="HAD superfamily/HAD-like"/>
    <property type="match status" value="1"/>
</dbReference>
<proteinExistence type="predicted"/>
<dbReference type="SUPFAM" id="SSF56784">
    <property type="entry name" value="HAD-like"/>
    <property type="match status" value="1"/>
</dbReference>
<evidence type="ECO:0000313" key="1">
    <source>
        <dbReference type="EMBL" id="MFC6253688.1"/>
    </source>
</evidence>
<comment type="caution">
    <text evidence="1">The sequence shown here is derived from an EMBL/GenBank/DDBJ whole genome shotgun (WGS) entry which is preliminary data.</text>
</comment>
<dbReference type="Proteomes" id="UP001596190">
    <property type="component" value="Unassembled WGS sequence"/>
</dbReference>
<dbReference type="RefSeq" id="WP_137630242.1">
    <property type="nucleotide sequence ID" value="NZ_BJDO01000005.1"/>
</dbReference>
<protein>
    <submittedName>
        <fullName evidence="1">HAD hydrolase-like protein</fullName>
    </submittedName>
</protein>
<evidence type="ECO:0000313" key="2">
    <source>
        <dbReference type="Proteomes" id="UP001596190"/>
    </source>
</evidence>
<dbReference type="InterPro" id="IPR023198">
    <property type="entry name" value="PGP-like_dom2"/>
</dbReference>
<dbReference type="SFLD" id="SFLDS00003">
    <property type="entry name" value="Haloacid_Dehalogenase"/>
    <property type="match status" value="1"/>
</dbReference>
<dbReference type="InterPro" id="IPR036412">
    <property type="entry name" value="HAD-like_sf"/>
</dbReference>
<dbReference type="InterPro" id="IPR023214">
    <property type="entry name" value="HAD_sf"/>
</dbReference>
<dbReference type="InterPro" id="IPR041492">
    <property type="entry name" value="HAD_2"/>
</dbReference>
<dbReference type="PANTHER" id="PTHR43434:SF20">
    <property type="entry name" value="5'-NUCLEOTIDASE"/>
    <property type="match status" value="1"/>
</dbReference>
<accession>A0ABW1T8C0</accession>
<name>A0ABW1T8C0_9LACO</name>
<dbReference type="Pfam" id="PF13419">
    <property type="entry name" value="HAD_2"/>
    <property type="match status" value="1"/>
</dbReference>
<gene>
    <name evidence="1" type="ORF">ACFP1H_03705</name>
</gene>
<organism evidence="1 2">
    <name type="scientific">Secundilactobacillus hailunensis</name>
    <dbReference type="NCBI Taxonomy" id="2559923"/>
    <lineage>
        <taxon>Bacteria</taxon>
        <taxon>Bacillati</taxon>
        <taxon>Bacillota</taxon>
        <taxon>Bacilli</taxon>
        <taxon>Lactobacillales</taxon>
        <taxon>Lactobacillaceae</taxon>
        <taxon>Secundilactobacillus</taxon>
    </lineage>
</organism>
<sequence>MDEQVFFDFDGTIVDSERGIVSAVKKMVTEMQLPRLTDAQYRLFIGPTLTVSLKRFFPTLSQEQVTAAVKQYQAEYDTKGLFQLDVYPGIEAALTTLKSTGYQLNVASAKPEWVLRRIIDKFQLNTYFNGIYGAASDERVRSSKTAILAYGIEKSGASRDHSVMVGDRYTDMAGGNANQVKTLGVTYGFGDAAELRASNATALVASPAELPAGVTKLLRS</sequence>
<dbReference type="SFLD" id="SFLDG01129">
    <property type="entry name" value="C1.5:_HAD__Beta-PGM__Phosphata"/>
    <property type="match status" value="1"/>
</dbReference>
<dbReference type="PANTHER" id="PTHR43434">
    <property type="entry name" value="PHOSPHOGLYCOLATE PHOSPHATASE"/>
    <property type="match status" value="1"/>
</dbReference>
<dbReference type="InterPro" id="IPR050155">
    <property type="entry name" value="HAD-like_hydrolase_sf"/>
</dbReference>
<dbReference type="EMBL" id="JBHSSA010000035">
    <property type="protein sequence ID" value="MFC6253688.1"/>
    <property type="molecule type" value="Genomic_DNA"/>
</dbReference>